<protein>
    <submittedName>
        <fullName evidence="2">Uncharacterized protein</fullName>
    </submittedName>
</protein>
<feature type="coiled-coil region" evidence="1">
    <location>
        <begin position="189"/>
        <end position="219"/>
    </location>
</feature>
<evidence type="ECO:0000256" key="1">
    <source>
        <dbReference type="SAM" id="Coils"/>
    </source>
</evidence>
<organism evidence="2 3">
    <name type="scientific">Symbiodinium microadriaticum</name>
    <name type="common">Dinoflagellate</name>
    <name type="synonym">Zooxanthella microadriatica</name>
    <dbReference type="NCBI Taxonomy" id="2951"/>
    <lineage>
        <taxon>Eukaryota</taxon>
        <taxon>Sar</taxon>
        <taxon>Alveolata</taxon>
        <taxon>Dinophyceae</taxon>
        <taxon>Suessiales</taxon>
        <taxon>Symbiodiniaceae</taxon>
        <taxon>Symbiodinium</taxon>
    </lineage>
</organism>
<name>A0A1Q9EIP7_SYMMI</name>
<comment type="caution">
    <text evidence="2">The sequence shown here is derived from an EMBL/GenBank/DDBJ whole genome shotgun (WGS) entry which is preliminary data.</text>
</comment>
<dbReference type="OrthoDB" id="419824at2759"/>
<dbReference type="Proteomes" id="UP000186817">
    <property type="component" value="Unassembled WGS sequence"/>
</dbReference>
<evidence type="ECO:0000313" key="2">
    <source>
        <dbReference type="EMBL" id="OLQ07323.1"/>
    </source>
</evidence>
<reference evidence="2 3" key="1">
    <citation type="submission" date="2016-02" db="EMBL/GenBank/DDBJ databases">
        <title>Genome analysis of coral dinoflagellate symbionts highlights evolutionary adaptations to a symbiotic lifestyle.</title>
        <authorList>
            <person name="Aranda M."/>
            <person name="Li Y."/>
            <person name="Liew Y.J."/>
            <person name="Baumgarten S."/>
            <person name="Simakov O."/>
            <person name="Wilson M."/>
            <person name="Piel J."/>
            <person name="Ashoor H."/>
            <person name="Bougouffa S."/>
            <person name="Bajic V.B."/>
            <person name="Ryu T."/>
            <person name="Ravasi T."/>
            <person name="Bayer T."/>
            <person name="Micklem G."/>
            <person name="Kim H."/>
            <person name="Bhak J."/>
            <person name="Lajeunesse T.C."/>
            <person name="Voolstra C.R."/>
        </authorList>
    </citation>
    <scope>NUCLEOTIDE SEQUENCE [LARGE SCALE GENOMIC DNA]</scope>
    <source>
        <strain evidence="2 3">CCMP2467</strain>
    </source>
</reference>
<dbReference type="AlphaFoldDB" id="A0A1Q9EIP7"/>
<accession>A0A1Q9EIP7</accession>
<gene>
    <name evidence="2" type="ORF">AK812_SmicGene9282</name>
</gene>
<sequence>MVKAPAAEPKLEGYWRVRRYLQSDAKGQAKCSKEMLELGATSEGREKIRKVLMEKGSFDKVELVVKQWHESKTRDETSGGYVTKKWLMDNKSFTQCRKNVITGEEEADIPLDERWSVMRERGQRMEFENGCELDDPDASLLEELCFPTLQQNVSPTSILPSFITVLGRKLDNGDDAKDKCRQTATARIADQIEASVKKMQKIYDELLKLQAEAATAKNEEQIKIEEAILAKFVDATKEDLALNNHVQRSKQPVFKYRFRGSGDMDWAYGKPEDSDSSDDLFEELMEGLTLVQELHELPTKLQRKYGEQVGETSSWNDWAGVRGAVPVMLAAIFIGLRNKQERIVGWPVLRMSDWARCALGRGGQMMDIETRVFPL</sequence>
<keyword evidence="1" id="KW-0175">Coiled coil</keyword>
<evidence type="ECO:0000313" key="3">
    <source>
        <dbReference type="Proteomes" id="UP000186817"/>
    </source>
</evidence>
<proteinExistence type="predicted"/>
<dbReference type="EMBL" id="LSRX01000141">
    <property type="protein sequence ID" value="OLQ07323.1"/>
    <property type="molecule type" value="Genomic_DNA"/>
</dbReference>
<keyword evidence="3" id="KW-1185">Reference proteome</keyword>